<keyword evidence="6" id="KW-0007">Acetylation</keyword>
<evidence type="ECO:0000256" key="1">
    <source>
        <dbReference type="ARBA" id="ARBA00022679"/>
    </source>
</evidence>
<dbReference type="PANTHER" id="PTHR24068">
    <property type="entry name" value="UBIQUITIN-CONJUGATING ENZYME E2"/>
    <property type="match status" value="1"/>
</dbReference>
<dbReference type="GeneID" id="115624216"/>
<dbReference type="RefSeq" id="XP_030374689.1">
    <property type="nucleotide sequence ID" value="XM_030518829.1"/>
</dbReference>
<sequence length="188" mass="21402">MAKVVVNTTSPMSGRRLVRDVNRLIASGYQTTVDDDMASFDVRFEGPMGTAYEGGVWTVNVAMPQEYPLKPPRLRFLTKIWHPNIESTTGLVCMNVFKEAWSTTYDLMNIFDTFLPQLLRNPNPLDPLNHEAAAILKRSEQEFKENVTMYKRMYAQPLVIVSKCSEELEKRSSDLSLSDLVSDDDDDD</sequence>
<dbReference type="Proteomes" id="UP000504634">
    <property type="component" value="Unplaced"/>
</dbReference>
<dbReference type="SUPFAM" id="SSF54495">
    <property type="entry name" value="UBC-like"/>
    <property type="match status" value="1"/>
</dbReference>
<keyword evidence="1" id="KW-0808">Transferase</keyword>
<dbReference type="FunFam" id="3.10.110.10:FF:000078">
    <property type="entry name" value="ubiquitin-conjugating enzyme E2 H isoform X2"/>
    <property type="match status" value="1"/>
</dbReference>
<feature type="domain" description="UBC core" evidence="17">
    <location>
        <begin position="12"/>
        <end position="156"/>
    </location>
</feature>
<keyword evidence="18" id="KW-1185">Reference proteome</keyword>
<evidence type="ECO:0000256" key="3">
    <source>
        <dbReference type="ARBA" id="ARBA00022786"/>
    </source>
</evidence>
<dbReference type="GO" id="GO:0061631">
    <property type="term" value="F:ubiquitin conjugating enzyme activity"/>
    <property type="evidence" value="ECO:0007669"/>
    <property type="project" value="UniProtKB-EC"/>
</dbReference>
<dbReference type="OrthoDB" id="269518at2759"/>
<dbReference type="GO" id="GO:0005524">
    <property type="term" value="F:ATP binding"/>
    <property type="evidence" value="ECO:0007669"/>
    <property type="project" value="UniProtKB-KW"/>
</dbReference>
<protein>
    <recommendedName>
        <fullName evidence="11">Ubiquitin-conjugating enzyme E2 H</fullName>
        <ecNumber evidence="8">2.3.2.24</ecNumber>
    </recommendedName>
    <alternativeName>
        <fullName evidence="14">(E3-independent) E2 ubiquitin-conjugating enzyme H</fullName>
    </alternativeName>
    <alternativeName>
        <fullName evidence="12">E2 ubiquitin-conjugating enzyme H</fullName>
    </alternativeName>
    <alternativeName>
        <fullName evidence="15">Ubiquitin carrier protein H</fullName>
    </alternativeName>
    <alternativeName>
        <fullName evidence="13">Ubiquitin-protein ligase H</fullName>
    </alternativeName>
</protein>
<accession>A0A6J2TFB7</accession>
<keyword evidence="2" id="KW-0547">Nucleotide-binding</keyword>
<evidence type="ECO:0000256" key="2">
    <source>
        <dbReference type="ARBA" id="ARBA00022741"/>
    </source>
</evidence>
<dbReference type="InterPro" id="IPR016135">
    <property type="entry name" value="UBQ-conjugating_enzyme/RWD"/>
</dbReference>
<evidence type="ECO:0000256" key="13">
    <source>
        <dbReference type="ARBA" id="ARBA00077502"/>
    </source>
</evidence>
<dbReference type="Pfam" id="PF00179">
    <property type="entry name" value="UQ_con"/>
    <property type="match status" value="1"/>
</dbReference>
<organism evidence="18 19">
    <name type="scientific">Drosophila lebanonensis</name>
    <name type="common">Fruit fly</name>
    <name type="synonym">Scaptodrosophila lebanonensis</name>
    <dbReference type="NCBI Taxonomy" id="7225"/>
    <lineage>
        <taxon>Eukaryota</taxon>
        <taxon>Metazoa</taxon>
        <taxon>Ecdysozoa</taxon>
        <taxon>Arthropoda</taxon>
        <taxon>Hexapoda</taxon>
        <taxon>Insecta</taxon>
        <taxon>Pterygota</taxon>
        <taxon>Neoptera</taxon>
        <taxon>Endopterygota</taxon>
        <taxon>Diptera</taxon>
        <taxon>Brachycera</taxon>
        <taxon>Muscomorpha</taxon>
        <taxon>Ephydroidea</taxon>
        <taxon>Drosophilidae</taxon>
        <taxon>Scaptodrosophila</taxon>
    </lineage>
</organism>
<dbReference type="PROSITE" id="PS50127">
    <property type="entry name" value="UBC_2"/>
    <property type="match status" value="1"/>
</dbReference>
<evidence type="ECO:0000256" key="16">
    <source>
        <dbReference type="SAM" id="MobiDB-lite"/>
    </source>
</evidence>
<evidence type="ECO:0000256" key="14">
    <source>
        <dbReference type="ARBA" id="ARBA00078369"/>
    </source>
</evidence>
<evidence type="ECO:0000256" key="15">
    <source>
        <dbReference type="ARBA" id="ARBA00082119"/>
    </source>
</evidence>
<dbReference type="CDD" id="cd23797">
    <property type="entry name" value="UBCc_UBE2H"/>
    <property type="match status" value="1"/>
</dbReference>
<evidence type="ECO:0000256" key="9">
    <source>
        <dbReference type="ARBA" id="ARBA00060202"/>
    </source>
</evidence>
<dbReference type="AlphaFoldDB" id="A0A6J2TFB7"/>
<keyword evidence="5" id="KW-0832">Ubl conjugation</keyword>
<proteinExistence type="predicted"/>
<evidence type="ECO:0000313" key="19">
    <source>
        <dbReference type="RefSeq" id="XP_030374689.1"/>
    </source>
</evidence>
<evidence type="ECO:0000259" key="17">
    <source>
        <dbReference type="PROSITE" id="PS50127"/>
    </source>
</evidence>
<evidence type="ECO:0000256" key="11">
    <source>
        <dbReference type="ARBA" id="ARBA00072436"/>
    </source>
</evidence>
<dbReference type="InterPro" id="IPR000608">
    <property type="entry name" value="UBC"/>
</dbReference>
<keyword evidence="4" id="KW-0067">ATP-binding</keyword>
<evidence type="ECO:0000256" key="12">
    <source>
        <dbReference type="ARBA" id="ARBA00076312"/>
    </source>
</evidence>
<evidence type="ECO:0000256" key="4">
    <source>
        <dbReference type="ARBA" id="ARBA00022840"/>
    </source>
</evidence>
<feature type="region of interest" description="Disordered" evidence="16">
    <location>
        <begin position="169"/>
        <end position="188"/>
    </location>
</feature>
<evidence type="ECO:0000256" key="8">
    <source>
        <dbReference type="ARBA" id="ARBA00039076"/>
    </source>
</evidence>
<keyword evidence="3" id="KW-0833">Ubl conjugation pathway</keyword>
<name>A0A6J2TFB7_DROLE</name>
<evidence type="ECO:0000256" key="6">
    <source>
        <dbReference type="ARBA" id="ARBA00022990"/>
    </source>
</evidence>
<gene>
    <name evidence="19" type="primary">LOC115624216</name>
</gene>
<comment type="function">
    <text evidence="9">Accepts ubiquitin from the E1 complex and catalyzes its covalent attachment to other proteins. E2 ubiquitin conjugating enzyme that transfers ubiquitin to MAEA, a core component of the CTLH E3 ubiquitin-protein ligase complex. In vitro catalyzes 'Lys-11'- and 'Lys-48'-linked polyubiquitination. Capable, in vitro, to ubiquitinate histone H2A.</text>
</comment>
<dbReference type="Gene3D" id="3.10.110.10">
    <property type="entry name" value="Ubiquitin Conjugating Enzyme"/>
    <property type="match status" value="1"/>
</dbReference>
<evidence type="ECO:0000256" key="7">
    <source>
        <dbReference type="ARBA" id="ARBA00035845"/>
    </source>
</evidence>
<evidence type="ECO:0000256" key="10">
    <source>
        <dbReference type="ARBA" id="ARBA00063081"/>
    </source>
</evidence>
<comment type="subunit">
    <text evidence="10">Interacts with MAEA and WDR26, components of the CTLH complex that contains GID4, RANBP9 and/or RANBP10, MKLN1, MAEA, RMND5A (or alternatively its paralog RMND5B), GID8, ARMC8, WDR26 and YPEL5.</text>
</comment>
<reference evidence="19" key="1">
    <citation type="submission" date="2025-08" db="UniProtKB">
        <authorList>
            <consortium name="RefSeq"/>
        </authorList>
    </citation>
    <scope>IDENTIFICATION</scope>
    <source>
        <strain evidence="19">11010-0011.00</strain>
        <tissue evidence="19">Whole body</tissue>
    </source>
</reference>
<dbReference type="EC" id="2.3.2.24" evidence="8"/>
<dbReference type="SMART" id="SM00212">
    <property type="entry name" value="UBCc"/>
    <property type="match status" value="1"/>
</dbReference>
<evidence type="ECO:0000313" key="18">
    <source>
        <dbReference type="Proteomes" id="UP000504634"/>
    </source>
</evidence>
<comment type="catalytic activity">
    <reaction evidence="7">
        <text>S-ubiquitinyl-[E1 ubiquitin-activating enzyme]-L-cysteine + [acceptor protein]-L-lysine = [E1 ubiquitin-activating enzyme]-L-cysteine + N(6)-monoubiquitinyl-[acceptor protein]-L-lysine.</text>
        <dbReference type="EC" id="2.3.2.24"/>
    </reaction>
</comment>
<evidence type="ECO:0000256" key="5">
    <source>
        <dbReference type="ARBA" id="ARBA00022843"/>
    </source>
</evidence>